<gene>
    <name evidence="2" type="ORF">CVIRNUC_004405</name>
</gene>
<reference evidence="2 3" key="1">
    <citation type="submission" date="2023-10" db="EMBL/GenBank/DDBJ databases">
        <authorList>
            <person name="Maclean D."/>
            <person name="Macfadyen A."/>
        </authorList>
    </citation>
    <scope>NUCLEOTIDE SEQUENCE [LARGE SCALE GENOMIC DNA]</scope>
</reference>
<keyword evidence="3" id="KW-1185">Reference proteome</keyword>
<comment type="caution">
    <text evidence="2">The sequence shown here is derived from an EMBL/GenBank/DDBJ whole genome shotgun (WGS) entry which is preliminary data.</text>
</comment>
<dbReference type="AlphaFoldDB" id="A0AAV1I4E7"/>
<sequence length="115" mass="12783">MSSKRMSKRSVQSRRKRSAKLRKTLRKSLRNLRQSGGNIYGALADKFPQPETAGYSWLTAPNICQVPGAADVVFGIPFQNGGRSKKRGGMVMNEAYYGRQPINYYGPAPTPSSRE</sequence>
<dbReference type="EMBL" id="CAUYUE010000005">
    <property type="protein sequence ID" value="CAK0776689.1"/>
    <property type="molecule type" value="Genomic_DNA"/>
</dbReference>
<feature type="region of interest" description="Disordered" evidence="1">
    <location>
        <begin position="1"/>
        <end position="22"/>
    </location>
</feature>
<evidence type="ECO:0000313" key="3">
    <source>
        <dbReference type="Proteomes" id="UP001314263"/>
    </source>
</evidence>
<organism evidence="2 3">
    <name type="scientific">Coccomyxa viridis</name>
    <dbReference type="NCBI Taxonomy" id="1274662"/>
    <lineage>
        <taxon>Eukaryota</taxon>
        <taxon>Viridiplantae</taxon>
        <taxon>Chlorophyta</taxon>
        <taxon>core chlorophytes</taxon>
        <taxon>Trebouxiophyceae</taxon>
        <taxon>Trebouxiophyceae incertae sedis</taxon>
        <taxon>Coccomyxaceae</taxon>
        <taxon>Coccomyxa</taxon>
    </lineage>
</organism>
<evidence type="ECO:0000256" key="1">
    <source>
        <dbReference type="SAM" id="MobiDB-lite"/>
    </source>
</evidence>
<evidence type="ECO:0000313" key="2">
    <source>
        <dbReference type="EMBL" id="CAK0776689.1"/>
    </source>
</evidence>
<name>A0AAV1I4E7_9CHLO</name>
<accession>A0AAV1I4E7</accession>
<dbReference type="Proteomes" id="UP001314263">
    <property type="component" value="Unassembled WGS sequence"/>
</dbReference>
<protein>
    <submittedName>
        <fullName evidence="2">Uncharacterized protein</fullName>
    </submittedName>
</protein>
<proteinExistence type="predicted"/>